<feature type="transmembrane region" description="Helical" evidence="6">
    <location>
        <begin position="127"/>
        <end position="145"/>
    </location>
</feature>
<sequence>MSSSPIPPRISSSLSSSNRTQTSNRDECLSPSNNTPSSENVGSSSQPHFLDGKSILFQIMFVSITCATQLIAQGQFGMLIIPLNDLGPWLGTDNAGEMSWMAASYGLTLGITVVISGRVGDMFGPKLVWSIGCMFVITSNIGSGFCKSPIPFDITRALAGIGSALSLPNALAILGRTYPPGKMRNIVFAILGALAPAGFLIAGTMAAIFTVLVDVRWIWWFTAIFTFVFLISGLLILPSDQHTSSKSSSTSSSLSNQSRQFDYIGTILLILAMGLFNFVWNQSSLVGWEKPYVYILLIISIISFILFFIWEKRIGKKALIPIEVLDKQNLLVYLTLWLGWMSFGSFLLYTMLFIYNIRGHHNALTIAAQFTPLAPGGIAAALLVPLLIHRFAGHHIFLIAMIAFFIGDLFAALAPKDQMYWGLTFWSMIVVVFGPDLSFSTGQLIVSNSVEHEFQGIAAGIVSMITNYSLSIGLGLAGTIERYVRGSGESQDDLLRGYRAALWLSTGLAGLAVVVVAAFVRMPKQLHGHEDRKSKEKRVEEGEA</sequence>
<keyword evidence="4 6" id="KW-0472">Membrane</keyword>
<evidence type="ECO:0000313" key="8">
    <source>
        <dbReference type="EMBL" id="WRT64885.1"/>
    </source>
</evidence>
<dbReference type="InterPro" id="IPR020846">
    <property type="entry name" value="MFS_dom"/>
</dbReference>
<dbReference type="InterPro" id="IPR036259">
    <property type="entry name" value="MFS_trans_sf"/>
</dbReference>
<evidence type="ECO:0000256" key="2">
    <source>
        <dbReference type="ARBA" id="ARBA00022692"/>
    </source>
</evidence>
<feature type="transmembrane region" description="Helical" evidence="6">
    <location>
        <begin position="55"/>
        <end position="78"/>
    </location>
</feature>
<evidence type="ECO:0000256" key="6">
    <source>
        <dbReference type="SAM" id="Phobius"/>
    </source>
</evidence>
<feature type="transmembrane region" description="Helical" evidence="6">
    <location>
        <begin position="395"/>
        <end position="414"/>
    </location>
</feature>
<feature type="transmembrane region" description="Helical" evidence="6">
    <location>
        <begin position="157"/>
        <end position="174"/>
    </location>
</feature>
<feature type="transmembrane region" description="Helical" evidence="6">
    <location>
        <begin position="330"/>
        <end position="354"/>
    </location>
</feature>
<evidence type="ECO:0000313" key="9">
    <source>
        <dbReference type="Proteomes" id="UP001329825"/>
    </source>
</evidence>
<dbReference type="EMBL" id="CP141882">
    <property type="protein sequence ID" value="WRT64885.1"/>
    <property type="molecule type" value="Genomic_DNA"/>
</dbReference>
<reference evidence="8 9" key="1">
    <citation type="submission" date="2024-01" db="EMBL/GenBank/DDBJ databases">
        <title>Comparative genomics of Cryptococcus and Kwoniella reveals pathogenesis evolution and contrasting modes of karyotype evolution via chromosome fusion or intercentromeric recombination.</title>
        <authorList>
            <person name="Coelho M.A."/>
            <person name="David-Palma M."/>
            <person name="Shea T."/>
            <person name="Bowers K."/>
            <person name="McGinley-Smith S."/>
            <person name="Mohammad A.W."/>
            <person name="Gnirke A."/>
            <person name="Yurkov A.M."/>
            <person name="Nowrousian M."/>
            <person name="Sun S."/>
            <person name="Cuomo C.A."/>
            <person name="Heitman J."/>
        </authorList>
    </citation>
    <scope>NUCLEOTIDE SEQUENCE [LARGE SCALE GENOMIC DNA]</scope>
    <source>
        <strain evidence="8">CBS 11374</strain>
    </source>
</reference>
<feature type="domain" description="Major facilitator superfamily (MFS) profile" evidence="7">
    <location>
        <begin position="61"/>
        <end position="524"/>
    </location>
</feature>
<dbReference type="Proteomes" id="UP001329825">
    <property type="component" value="Chromosome 2"/>
</dbReference>
<dbReference type="SUPFAM" id="SSF103473">
    <property type="entry name" value="MFS general substrate transporter"/>
    <property type="match status" value="1"/>
</dbReference>
<keyword evidence="3 6" id="KW-1133">Transmembrane helix</keyword>
<feature type="transmembrane region" description="Helical" evidence="6">
    <location>
        <begin position="98"/>
        <end position="115"/>
    </location>
</feature>
<feature type="transmembrane region" description="Helical" evidence="6">
    <location>
        <begin position="292"/>
        <end position="310"/>
    </location>
</feature>
<dbReference type="InterPro" id="IPR011701">
    <property type="entry name" value="MFS"/>
</dbReference>
<dbReference type="Pfam" id="PF07690">
    <property type="entry name" value="MFS_1"/>
    <property type="match status" value="1"/>
</dbReference>
<feature type="transmembrane region" description="Helical" evidence="6">
    <location>
        <begin position="500"/>
        <end position="520"/>
    </location>
</feature>
<organism evidence="8 9">
    <name type="scientific">Kwoniella shivajii</name>
    <dbReference type="NCBI Taxonomy" id="564305"/>
    <lineage>
        <taxon>Eukaryota</taxon>
        <taxon>Fungi</taxon>
        <taxon>Dikarya</taxon>
        <taxon>Basidiomycota</taxon>
        <taxon>Agaricomycotina</taxon>
        <taxon>Tremellomycetes</taxon>
        <taxon>Tremellales</taxon>
        <taxon>Cryptococcaceae</taxon>
        <taxon>Kwoniella</taxon>
    </lineage>
</organism>
<dbReference type="PANTHER" id="PTHR42718">
    <property type="entry name" value="MAJOR FACILITATOR SUPERFAMILY MULTIDRUG TRANSPORTER MFSC"/>
    <property type="match status" value="1"/>
</dbReference>
<accession>A0ABZ1CSZ7</accession>
<name>A0ABZ1CSZ7_9TREE</name>
<evidence type="ECO:0000256" key="3">
    <source>
        <dbReference type="ARBA" id="ARBA00022989"/>
    </source>
</evidence>
<gene>
    <name evidence="8" type="ORF">IL334_001821</name>
</gene>
<evidence type="ECO:0000259" key="7">
    <source>
        <dbReference type="PROSITE" id="PS50850"/>
    </source>
</evidence>
<dbReference type="GeneID" id="87953952"/>
<evidence type="ECO:0000256" key="5">
    <source>
        <dbReference type="SAM" id="MobiDB-lite"/>
    </source>
</evidence>
<dbReference type="PANTHER" id="PTHR42718:SF1">
    <property type="entry name" value="LOW AFFINITY AMMONIUM TRANSPORTER"/>
    <property type="match status" value="1"/>
</dbReference>
<comment type="subcellular location">
    <subcellularLocation>
        <location evidence="1">Membrane</location>
        <topology evidence="1">Multi-pass membrane protein</topology>
    </subcellularLocation>
</comment>
<feature type="compositionally biased region" description="Polar residues" evidence="5">
    <location>
        <begin position="30"/>
        <end position="46"/>
    </location>
</feature>
<evidence type="ECO:0000256" key="1">
    <source>
        <dbReference type="ARBA" id="ARBA00004141"/>
    </source>
</evidence>
<feature type="region of interest" description="Disordered" evidence="5">
    <location>
        <begin position="1"/>
        <end position="46"/>
    </location>
</feature>
<dbReference type="RefSeq" id="XP_062789625.1">
    <property type="nucleotide sequence ID" value="XM_062933574.1"/>
</dbReference>
<evidence type="ECO:0000256" key="4">
    <source>
        <dbReference type="ARBA" id="ARBA00023136"/>
    </source>
</evidence>
<feature type="transmembrane region" description="Helical" evidence="6">
    <location>
        <begin position="186"/>
        <end position="211"/>
    </location>
</feature>
<feature type="transmembrane region" description="Helical" evidence="6">
    <location>
        <begin position="261"/>
        <end position="280"/>
    </location>
</feature>
<feature type="transmembrane region" description="Helical" evidence="6">
    <location>
        <begin position="366"/>
        <end position="388"/>
    </location>
</feature>
<dbReference type="PROSITE" id="PS50850">
    <property type="entry name" value="MFS"/>
    <property type="match status" value="1"/>
</dbReference>
<proteinExistence type="predicted"/>
<feature type="transmembrane region" description="Helical" evidence="6">
    <location>
        <begin position="420"/>
        <end position="445"/>
    </location>
</feature>
<keyword evidence="2 6" id="KW-0812">Transmembrane</keyword>
<keyword evidence="9" id="KW-1185">Reference proteome</keyword>
<protein>
    <recommendedName>
        <fullName evidence="7">Major facilitator superfamily (MFS) profile domain-containing protein</fullName>
    </recommendedName>
</protein>
<feature type="transmembrane region" description="Helical" evidence="6">
    <location>
        <begin position="457"/>
        <end position="480"/>
    </location>
</feature>
<dbReference type="Gene3D" id="1.20.1250.20">
    <property type="entry name" value="MFS general substrate transporter like domains"/>
    <property type="match status" value="2"/>
</dbReference>
<feature type="transmembrane region" description="Helical" evidence="6">
    <location>
        <begin position="217"/>
        <end position="237"/>
    </location>
</feature>